<feature type="domain" description="NADPH-dependent FMN reductase-like" evidence="1">
    <location>
        <begin position="3"/>
        <end position="141"/>
    </location>
</feature>
<gene>
    <name evidence="2" type="ORF">UFOPK1874_00436</name>
</gene>
<protein>
    <submittedName>
        <fullName evidence="2">Unannotated protein</fullName>
    </submittedName>
</protein>
<dbReference type="PANTHER" id="PTHR30543:SF21">
    <property type="entry name" value="NAD(P)H-DEPENDENT FMN REDUCTASE LOT6"/>
    <property type="match status" value="1"/>
</dbReference>
<evidence type="ECO:0000313" key="2">
    <source>
        <dbReference type="EMBL" id="CAB4611306.1"/>
    </source>
</evidence>
<accession>A0A6J6HEB8</accession>
<reference evidence="2" key="1">
    <citation type="submission" date="2020-05" db="EMBL/GenBank/DDBJ databases">
        <authorList>
            <person name="Chiriac C."/>
            <person name="Salcher M."/>
            <person name="Ghai R."/>
            <person name="Kavagutti S V."/>
        </authorList>
    </citation>
    <scope>NUCLEOTIDE SEQUENCE</scope>
</reference>
<dbReference type="InterPro" id="IPR029039">
    <property type="entry name" value="Flavoprotein-like_sf"/>
</dbReference>
<dbReference type="SUPFAM" id="SSF52218">
    <property type="entry name" value="Flavoproteins"/>
    <property type="match status" value="1"/>
</dbReference>
<dbReference type="EMBL" id="CAEZUX010000032">
    <property type="protein sequence ID" value="CAB4611306.1"/>
    <property type="molecule type" value="Genomic_DNA"/>
</dbReference>
<dbReference type="GO" id="GO:0005829">
    <property type="term" value="C:cytosol"/>
    <property type="evidence" value="ECO:0007669"/>
    <property type="project" value="TreeGrafter"/>
</dbReference>
<sequence>MTTLLAFSGSLRKDSFNTRVLRALPALAPEGTRIALFDIADLPMYNQDLDGETVPEIVAALRAAIAEADGVIIAGPEYSGSYSGATKNLIDWASRPFMAGPIIGKTSMVIATTPGPGGGKNVLPATAGLLQALGGKVVAQVGAAAIHEKIAADSDTIIDEEFAQQLREGLAAF</sequence>
<organism evidence="2">
    <name type="scientific">freshwater metagenome</name>
    <dbReference type="NCBI Taxonomy" id="449393"/>
    <lineage>
        <taxon>unclassified sequences</taxon>
        <taxon>metagenomes</taxon>
        <taxon>ecological metagenomes</taxon>
    </lineage>
</organism>
<name>A0A6J6HEB8_9ZZZZ</name>
<dbReference type="GO" id="GO:0016491">
    <property type="term" value="F:oxidoreductase activity"/>
    <property type="evidence" value="ECO:0007669"/>
    <property type="project" value="InterPro"/>
</dbReference>
<evidence type="ECO:0000259" key="1">
    <source>
        <dbReference type="Pfam" id="PF03358"/>
    </source>
</evidence>
<dbReference type="Gene3D" id="3.40.50.360">
    <property type="match status" value="1"/>
</dbReference>
<dbReference type="InterPro" id="IPR050712">
    <property type="entry name" value="NAD(P)H-dep_reductase"/>
</dbReference>
<dbReference type="Pfam" id="PF03358">
    <property type="entry name" value="FMN_red"/>
    <property type="match status" value="1"/>
</dbReference>
<dbReference type="GO" id="GO:0010181">
    <property type="term" value="F:FMN binding"/>
    <property type="evidence" value="ECO:0007669"/>
    <property type="project" value="TreeGrafter"/>
</dbReference>
<dbReference type="AlphaFoldDB" id="A0A6J6HEB8"/>
<dbReference type="PANTHER" id="PTHR30543">
    <property type="entry name" value="CHROMATE REDUCTASE"/>
    <property type="match status" value="1"/>
</dbReference>
<dbReference type="InterPro" id="IPR005025">
    <property type="entry name" value="FMN_Rdtase-like_dom"/>
</dbReference>
<proteinExistence type="predicted"/>